<comment type="pathway">
    <text evidence="3 4">Cofactor biosynthesis; coenzyme A biosynthesis; CoA from (R)-pantothenate: step 3/5.</text>
</comment>
<dbReference type="Pfam" id="PF04127">
    <property type="entry name" value="DFP"/>
    <property type="match status" value="1"/>
</dbReference>
<evidence type="ECO:0000259" key="5">
    <source>
        <dbReference type="Pfam" id="PF02441"/>
    </source>
</evidence>
<evidence type="ECO:0000256" key="3">
    <source>
        <dbReference type="HAMAP-Rule" id="MF_02225"/>
    </source>
</evidence>
<keyword evidence="3" id="KW-0479">Metal-binding</keyword>
<keyword evidence="3" id="KW-0460">Magnesium</keyword>
<keyword evidence="3" id="KW-0511">Multifunctional enzyme</keyword>
<dbReference type="GO" id="GO:0004633">
    <property type="term" value="F:phosphopantothenoylcysteine decarboxylase activity"/>
    <property type="evidence" value="ECO:0007669"/>
    <property type="project" value="UniProtKB-UniRule"/>
</dbReference>
<comment type="catalytic activity">
    <reaction evidence="3 4">
        <text>(R)-4'-phosphopantothenate + L-cysteine + CTP = N-[(R)-4-phosphopantothenoyl]-L-cysteine + CMP + diphosphate + H(+)</text>
        <dbReference type="Rhea" id="RHEA:19397"/>
        <dbReference type="ChEBI" id="CHEBI:10986"/>
        <dbReference type="ChEBI" id="CHEBI:15378"/>
        <dbReference type="ChEBI" id="CHEBI:33019"/>
        <dbReference type="ChEBI" id="CHEBI:35235"/>
        <dbReference type="ChEBI" id="CHEBI:37563"/>
        <dbReference type="ChEBI" id="CHEBI:59458"/>
        <dbReference type="ChEBI" id="CHEBI:60377"/>
        <dbReference type="EC" id="6.3.2.5"/>
    </reaction>
</comment>
<keyword evidence="3 4" id="KW-0436">Ligase</keyword>
<feature type="binding site" evidence="3">
    <location>
        <begin position="310"/>
        <end position="313"/>
    </location>
    <ligand>
        <name>CTP</name>
        <dbReference type="ChEBI" id="CHEBI:37563"/>
    </ligand>
</feature>
<dbReference type="GO" id="GO:0010181">
    <property type="term" value="F:FMN binding"/>
    <property type="evidence" value="ECO:0007669"/>
    <property type="project" value="UniProtKB-UniRule"/>
</dbReference>
<dbReference type="EC" id="6.3.2.5" evidence="3"/>
<dbReference type="GO" id="GO:0004632">
    <property type="term" value="F:phosphopantothenate--cysteine ligase activity"/>
    <property type="evidence" value="ECO:0007669"/>
    <property type="project" value="UniProtKB-UniRule"/>
</dbReference>
<dbReference type="RefSeq" id="WP_147004953.1">
    <property type="nucleotide sequence ID" value="NZ_AP019846.1"/>
</dbReference>
<keyword evidence="2 3" id="KW-0456">Lyase</keyword>
<dbReference type="InterPro" id="IPR005252">
    <property type="entry name" value="CoaBC"/>
</dbReference>
<dbReference type="EMBL" id="AP019846">
    <property type="protein sequence ID" value="BBM58824.1"/>
    <property type="molecule type" value="Genomic_DNA"/>
</dbReference>
<dbReference type="SUPFAM" id="SSF102645">
    <property type="entry name" value="CoaB-like"/>
    <property type="match status" value="1"/>
</dbReference>
<dbReference type="Pfam" id="PF02441">
    <property type="entry name" value="Flavoprotein"/>
    <property type="match status" value="1"/>
</dbReference>
<comment type="pathway">
    <text evidence="3 4">Cofactor biosynthesis; coenzyme A biosynthesis; CoA from (R)-pantothenate: step 2/5.</text>
</comment>
<evidence type="ECO:0000256" key="2">
    <source>
        <dbReference type="ARBA" id="ARBA00023239"/>
    </source>
</evidence>
<dbReference type="Proteomes" id="UP000321561">
    <property type="component" value="Chromosome"/>
</dbReference>
<comment type="cofactor">
    <cofactor evidence="3">
        <name>FMN</name>
        <dbReference type="ChEBI" id="CHEBI:58210"/>
    </cofactor>
    <text evidence="3">Binds 1 FMN per subunit.</text>
</comment>
<feature type="binding site" evidence="3">
    <location>
        <position position="346"/>
    </location>
    <ligand>
        <name>CTP</name>
        <dbReference type="ChEBI" id="CHEBI:37563"/>
    </ligand>
</feature>
<dbReference type="UniPathway" id="UPA00241">
    <property type="reaction ID" value="UER00353"/>
</dbReference>
<comment type="function">
    <text evidence="3">Catalyzes two sequential steps in the biosynthesis of coenzyme A. In the first step cysteine is conjugated to 4'-phosphopantothenate to form 4-phosphopantothenoylcysteine. In the second step the latter compound is decarboxylated to form 4'-phosphopantotheine.</text>
</comment>
<dbReference type="AlphaFoldDB" id="A0A510L4B3"/>
<dbReference type="GO" id="GO:0015937">
    <property type="term" value="P:coenzyme A biosynthetic process"/>
    <property type="evidence" value="ECO:0007669"/>
    <property type="project" value="UniProtKB-UniRule"/>
</dbReference>
<dbReference type="PANTHER" id="PTHR14359:SF6">
    <property type="entry name" value="PHOSPHOPANTOTHENOYLCYSTEINE DECARBOXYLASE"/>
    <property type="match status" value="1"/>
</dbReference>
<dbReference type="Gene3D" id="3.40.50.1950">
    <property type="entry name" value="Flavin prenyltransferase-like"/>
    <property type="match status" value="1"/>
</dbReference>
<comment type="cofactor">
    <cofactor evidence="3">
        <name>Mg(2+)</name>
        <dbReference type="ChEBI" id="CHEBI:18420"/>
    </cofactor>
</comment>
<dbReference type="InterPro" id="IPR036551">
    <property type="entry name" value="Flavin_trans-like"/>
</dbReference>
<dbReference type="OrthoDB" id="9802554at2"/>
<dbReference type="Gene3D" id="3.40.50.10300">
    <property type="entry name" value="CoaB-like"/>
    <property type="match status" value="1"/>
</dbReference>
<feature type="binding site" evidence="3">
    <location>
        <position position="284"/>
    </location>
    <ligand>
        <name>CTP</name>
        <dbReference type="ChEBI" id="CHEBI:37563"/>
    </ligand>
</feature>
<feature type="domain" description="Flavoprotein" evidence="5">
    <location>
        <begin position="2"/>
        <end position="175"/>
    </location>
</feature>
<dbReference type="GO" id="GO:0071513">
    <property type="term" value="C:phosphopantothenoylcysteine decarboxylase complex"/>
    <property type="evidence" value="ECO:0007669"/>
    <property type="project" value="TreeGrafter"/>
</dbReference>
<accession>A0A510L4B3</accession>
<feature type="binding site" evidence="3">
    <location>
        <position position="342"/>
    </location>
    <ligand>
        <name>CTP</name>
        <dbReference type="ChEBI" id="CHEBI:37563"/>
    </ligand>
</feature>
<dbReference type="HAMAP" id="MF_02225">
    <property type="entry name" value="CoaBC"/>
    <property type="match status" value="1"/>
</dbReference>
<protein>
    <recommendedName>
        <fullName evidence="3">Coenzyme A biosynthesis bifunctional protein CoaBC</fullName>
    </recommendedName>
    <alternativeName>
        <fullName evidence="3">DNA/pantothenate metabolism flavoprotein</fullName>
    </alternativeName>
    <alternativeName>
        <fullName evidence="3">Phosphopantothenoylcysteine synthetase/decarboxylase</fullName>
        <shortName evidence="3">PPCS-PPCDC</shortName>
    </alternativeName>
    <domain>
        <recommendedName>
            <fullName evidence="3">Phosphopantothenoylcysteine decarboxylase</fullName>
            <shortName evidence="3">PPC decarboxylase</shortName>
            <shortName evidence="3">PPC-DC</shortName>
            <ecNumber evidence="3">4.1.1.36</ecNumber>
        </recommendedName>
        <alternativeName>
            <fullName evidence="3">CoaC</fullName>
        </alternativeName>
    </domain>
    <domain>
        <recommendedName>
            <fullName evidence="3">Phosphopantothenate--cysteine ligase</fullName>
            <ecNumber evidence="3">6.3.2.5</ecNumber>
        </recommendedName>
        <alternativeName>
            <fullName evidence="3">CoaB</fullName>
        </alternativeName>
        <alternativeName>
            <fullName evidence="3">Phosphopantothenoylcysteine synthetase</fullName>
            <shortName evidence="3">PPC synthetase</shortName>
            <shortName evidence="3">PPC-S</shortName>
        </alternativeName>
    </domain>
</protein>
<dbReference type="PANTHER" id="PTHR14359">
    <property type="entry name" value="HOMO-OLIGOMERIC FLAVIN CONTAINING CYS DECARBOXYLASE FAMILY"/>
    <property type="match status" value="1"/>
</dbReference>
<dbReference type="EC" id="4.1.1.36" evidence="3"/>
<dbReference type="GO" id="GO:0015941">
    <property type="term" value="P:pantothenate catabolic process"/>
    <property type="evidence" value="ECO:0007669"/>
    <property type="project" value="InterPro"/>
</dbReference>
<comment type="caution">
    <text evidence="3">Lacks conserved residue(s) required for the propagation of feature annotation.</text>
</comment>
<evidence type="ECO:0000256" key="1">
    <source>
        <dbReference type="ARBA" id="ARBA00022793"/>
    </source>
</evidence>
<keyword evidence="3 4" id="KW-0288">FMN</keyword>
<comment type="function">
    <text evidence="4">Catalyzes two steps in the biosynthesis of coenzyme A. In the first step cysteine is conjugated to 4'-phosphopantothenate to form 4-phosphopantothenoylcysteine, in the latter compound is decarboxylated to form 4'-phosphopantotheine.</text>
</comment>
<name>A0A510L4B3_9FUSO</name>
<keyword evidence="1 3" id="KW-0210">Decarboxylase</keyword>
<keyword evidence="3 4" id="KW-0285">Flavoprotein</keyword>
<organism evidence="7 8">
    <name type="scientific">Leptotrichia hongkongensis</name>
    <dbReference type="NCBI Taxonomy" id="554406"/>
    <lineage>
        <taxon>Bacteria</taxon>
        <taxon>Fusobacteriati</taxon>
        <taxon>Fusobacteriota</taxon>
        <taxon>Fusobacteriia</taxon>
        <taxon>Fusobacteriales</taxon>
        <taxon>Leptotrichiaceae</taxon>
        <taxon>Leptotrichia</taxon>
    </lineage>
</organism>
<dbReference type="NCBIfam" id="TIGR00521">
    <property type="entry name" value="coaBC_dfp"/>
    <property type="match status" value="1"/>
</dbReference>
<dbReference type="GO" id="GO:0046872">
    <property type="term" value="F:metal ion binding"/>
    <property type="evidence" value="ECO:0007669"/>
    <property type="project" value="UniProtKB-KW"/>
</dbReference>
<feature type="active site" description="Proton donor" evidence="3">
    <location>
        <position position="156"/>
    </location>
</feature>
<feature type="binding site" evidence="3">
    <location>
        <position position="294"/>
    </location>
    <ligand>
        <name>CTP</name>
        <dbReference type="ChEBI" id="CHEBI:37563"/>
    </ligand>
</feature>
<feature type="region of interest" description="Phosphopantothenoylcysteine decarboxylase" evidence="3">
    <location>
        <begin position="1"/>
        <end position="194"/>
    </location>
</feature>
<proteinExistence type="inferred from homology"/>
<feature type="binding site" evidence="3">
    <location>
        <position position="328"/>
    </location>
    <ligand>
        <name>CTP</name>
        <dbReference type="ChEBI" id="CHEBI:37563"/>
    </ligand>
</feature>
<dbReference type="SUPFAM" id="SSF52507">
    <property type="entry name" value="Homo-oligomeric flavin-containing Cys decarboxylases, HFCD"/>
    <property type="match status" value="1"/>
</dbReference>
<comment type="similarity">
    <text evidence="3 4">In the C-terminal section; belongs to the PPC synthetase family.</text>
</comment>
<dbReference type="InterPro" id="IPR003382">
    <property type="entry name" value="Flavoprotein"/>
</dbReference>
<dbReference type="InterPro" id="IPR035929">
    <property type="entry name" value="CoaB-like_sf"/>
</dbReference>
<feature type="region of interest" description="Phosphopantothenate--cysteine ligase" evidence="3">
    <location>
        <begin position="195"/>
        <end position="413"/>
    </location>
</feature>
<dbReference type="KEGG" id="lhg:JMUB5056_0406"/>
<comment type="catalytic activity">
    <reaction evidence="3 4">
        <text>N-[(R)-4-phosphopantothenoyl]-L-cysteine + H(+) = (R)-4'-phosphopantetheine + CO2</text>
        <dbReference type="Rhea" id="RHEA:16793"/>
        <dbReference type="ChEBI" id="CHEBI:15378"/>
        <dbReference type="ChEBI" id="CHEBI:16526"/>
        <dbReference type="ChEBI" id="CHEBI:59458"/>
        <dbReference type="ChEBI" id="CHEBI:61723"/>
        <dbReference type="EC" id="4.1.1.36"/>
    </reaction>
</comment>
<evidence type="ECO:0000256" key="4">
    <source>
        <dbReference type="RuleBase" id="RU364078"/>
    </source>
</evidence>
<gene>
    <name evidence="3" type="primary">coaBC</name>
    <name evidence="7" type="ORF">JMUB5056_0406</name>
</gene>
<sequence length="413" mass="46294">MKNILVGVTGGIAAYKSAGIVSLLKKKGYNVKVVMTENATKIIGPLTLETLSRNRIYVDMWDSNPYYEMEHISLADWADMVLIAPATYNIIGKIANGIADDMLTTILAAVSVRKPVFFALAMNVNMYENPILKENINKLSSFGYRFIDAEEGLLACNYSAKGRMSEPENIVEEIERYSIFSKIENFDTVLKGKKILITSGRTKENIDPIRYLSNNSSGKMGYSIAQAAADLGAEVILISGPTDLKIPNGLKNFISVESALEMYEKVDKYFKNTDIFIACAAVADYRPKEYKKEKIKKSDSDFVIELVRNPDILLEMSRKKEKQLLVGFAAETNDIKENALKKLEKKNLDIIVANNASVMGSDENVIEIIRKDRTSVEISQKSKVELAYDILSEVICELEKINKRRRGYKNLAN</sequence>
<dbReference type="InterPro" id="IPR007085">
    <property type="entry name" value="DNA/pantothenate-metab_flavo_C"/>
</dbReference>
<evidence type="ECO:0000313" key="7">
    <source>
        <dbReference type="EMBL" id="BBM58824.1"/>
    </source>
</evidence>
<evidence type="ECO:0000259" key="6">
    <source>
        <dbReference type="Pfam" id="PF04127"/>
    </source>
</evidence>
<comment type="similarity">
    <text evidence="3 4">In the N-terminal section; belongs to the HFCD (homo-oligomeric flavin containing Cys decarboxylase) superfamily.</text>
</comment>
<reference evidence="7 8" key="1">
    <citation type="submission" date="2019-07" db="EMBL/GenBank/DDBJ databases">
        <title>Complete Genome Sequence of Leptotrichia hongkongensis Strain JMUB5056.</title>
        <authorList>
            <person name="Watanabe S."/>
            <person name="Cui L."/>
        </authorList>
    </citation>
    <scope>NUCLEOTIDE SEQUENCE [LARGE SCALE GENOMIC DNA]</scope>
    <source>
        <strain evidence="7 8">JMUB5056</strain>
    </source>
</reference>
<evidence type="ECO:0000313" key="8">
    <source>
        <dbReference type="Proteomes" id="UP000321561"/>
    </source>
</evidence>
<feature type="domain" description="DNA/pantothenate metabolism flavoprotein C-terminal" evidence="6">
    <location>
        <begin position="190"/>
        <end position="394"/>
    </location>
</feature>